<dbReference type="Pfam" id="PF05270">
    <property type="entry name" value="AbfB"/>
    <property type="match status" value="1"/>
</dbReference>
<organism evidence="4 5">
    <name type="scientific">Seminavis robusta</name>
    <dbReference type="NCBI Taxonomy" id="568900"/>
    <lineage>
        <taxon>Eukaryota</taxon>
        <taxon>Sar</taxon>
        <taxon>Stramenopiles</taxon>
        <taxon>Ochrophyta</taxon>
        <taxon>Bacillariophyta</taxon>
        <taxon>Bacillariophyceae</taxon>
        <taxon>Bacillariophycidae</taxon>
        <taxon>Naviculales</taxon>
        <taxon>Naviculaceae</taxon>
        <taxon>Seminavis</taxon>
    </lineage>
</organism>
<dbReference type="PROSITE" id="PS51257">
    <property type="entry name" value="PROKAR_LIPOPROTEIN"/>
    <property type="match status" value="1"/>
</dbReference>
<accession>A0A9N8ENV3</accession>
<dbReference type="EMBL" id="CAICTM010001412">
    <property type="protein sequence ID" value="CAB9523419.1"/>
    <property type="molecule type" value="Genomic_DNA"/>
</dbReference>
<sequence>MTRLVLVQLLLLVACYLVPRANADGHAKGGQPNSDIDEIIRNEMKEIMDYLVRDVPDRNFKFSWELAEEQEGGQPKKMEKTRATEPVKANKEEPEEPQEDEEPEIKGQRILTSGSPILNMPFLFQGHNLEFQVENMATQQVVMVECLHESQQTYNACGRDMCVSLSPATDSTKFVRVKSDEETLALEDLQDTPQFHKDASFCLRPGLIPENWIHHLSLESIAHPGTYAIQSQSGNNLWILQDREDIENTSRASFQMEVDAPMCSGPSDCGSYIEFACHSGMCYPRKNVGDLCNNEHECKSRKCVKGLMGNLFKGQWVNMCGYDPNVPQPM</sequence>
<dbReference type="Proteomes" id="UP001153069">
    <property type="component" value="Unassembled WGS sequence"/>
</dbReference>
<dbReference type="Gene3D" id="2.80.10.50">
    <property type="match status" value="1"/>
</dbReference>
<dbReference type="GO" id="GO:0046556">
    <property type="term" value="F:alpha-L-arabinofuranosidase activity"/>
    <property type="evidence" value="ECO:0007669"/>
    <property type="project" value="InterPro"/>
</dbReference>
<gene>
    <name evidence="4" type="ORF">SEMRO_1414_G270640.1</name>
</gene>
<feature type="signal peptide" evidence="2">
    <location>
        <begin position="1"/>
        <end position="23"/>
    </location>
</feature>
<dbReference type="GO" id="GO:0046373">
    <property type="term" value="P:L-arabinose metabolic process"/>
    <property type="evidence" value="ECO:0007669"/>
    <property type="project" value="InterPro"/>
</dbReference>
<feature type="region of interest" description="Disordered" evidence="1">
    <location>
        <begin position="68"/>
        <end position="106"/>
    </location>
</feature>
<keyword evidence="2" id="KW-0732">Signal</keyword>
<evidence type="ECO:0000256" key="1">
    <source>
        <dbReference type="SAM" id="MobiDB-lite"/>
    </source>
</evidence>
<evidence type="ECO:0000256" key="2">
    <source>
        <dbReference type="SAM" id="SignalP"/>
    </source>
</evidence>
<dbReference type="InterPro" id="IPR007934">
    <property type="entry name" value="AbfB_ABD"/>
</dbReference>
<comment type="caution">
    <text evidence="4">The sequence shown here is derived from an EMBL/GenBank/DDBJ whole genome shotgun (WGS) entry which is preliminary data.</text>
</comment>
<protein>
    <recommendedName>
        <fullName evidence="3">Alpha-L-arabinofuranosidase B arabinose-binding domain-containing protein</fullName>
    </recommendedName>
</protein>
<evidence type="ECO:0000259" key="3">
    <source>
        <dbReference type="Pfam" id="PF05270"/>
    </source>
</evidence>
<reference evidence="4" key="1">
    <citation type="submission" date="2020-06" db="EMBL/GenBank/DDBJ databases">
        <authorList>
            <consortium name="Plant Systems Biology data submission"/>
        </authorList>
    </citation>
    <scope>NUCLEOTIDE SEQUENCE</scope>
    <source>
        <strain evidence="4">D6</strain>
    </source>
</reference>
<feature type="chain" id="PRO_5040383026" description="Alpha-L-arabinofuranosidase B arabinose-binding domain-containing protein" evidence="2">
    <location>
        <begin position="24"/>
        <end position="330"/>
    </location>
</feature>
<dbReference type="SUPFAM" id="SSF110221">
    <property type="entry name" value="AbfB domain"/>
    <property type="match status" value="1"/>
</dbReference>
<keyword evidence="5" id="KW-1185">Reference proteome</keyword>
<evidence type="ECO:0000313" key="4">
    <source>
        <dbReference type="EMBL" id="CAB9523419.1"/>
    </source>
</evidence>
<proteinExistence type="predicted"/>
<feature type="domain" description="Alpha-L-arabinofuranosidase B arabinose-binding" evidence="3">
    <location>
        <begin position="160"/>
        <end position="244"/>
    </location>
</feature>
<name>A0A9N8ENV3_9STRA</name>
<feature type="compositionally biased region" description="Acidic residues" evidence="1">
    <location>
        <begin position="93"/>
        <end position="103"/>
    </location>
</feature>
<dbReference type="InterPro" id="IPR036195">
    <property type="entry name" value="AbfB_ABD_sf"/>
</dbReference>
<feature type="compositionally biased region" description="Basic and acidic residues" evidence="1">
    <location>
        <begin position="74"/>
        <end position="92"/>
    </location>
</feature>
<evidence type="ECO:0000313" key="5">
    <source>
        <dbReference type="Proteomes" id="UP001153069"/>
    </source>
</evidence>
<dbReference type="AlphaFoldDB" id="A0A9N8ENV3"/>